<name>A0A835J906_9ROSI</name>
<feature type="transmembrane region" description="Helical" evidence="1">
    <location>
        <begin position="38"/>
        <end position="60"/>
    </location>
</feature>
<proteinExistence type="predicted"/>
<accession>A0A835J906</accession>
<reference evidence="2 3" key="1">
    <citation type="submission" date="2020-10" db="EMBL/GenBank/DDBJ databases">
        <title>Plant Genome Project.</title>
        <authorList>
            <person name="Zhang R.-G."/>
        </authorList>
    </citation>
    <scope>NUCLEOTIDE SEQUENCE [LARGE SCALE GENOMIC DNA]</scope>
    <source>
        <strain evidence="2">FAFU-HL-1</strain>
        <tissue evidence="2">Leaf</tissue>
    </source>
</reference>
<comment type="caution">
    <text evidence="2">The sequence shown here is derived from an EMBL/GenBank/DDBJ whole genome shotgun (WGS) entry which is preliminary data.</text>
</comment>
<gene>
    <name evidence="2" type="ORF">SADUNF_Sadunf16G0167200</name>
</gene>
<keyword evidence="1" id="KW-1133">Transmembrane helix</keyword>
<evidence type="ECO:0000313" key="3">
    <source>
        <dbReference type="Proteomes" id="UP000657918"/>
    </source>
</evidence>
<keyword evidence="3" id="KW-1185">Reference proteome</keyword>
<sequence>MGFKGRVQGFREREERVRSSEVETNFNVLKKIGKKKCLHCDGGFASYVSITMFLMIYLVVKELQLLSSQMTMVITFVSDMMRIVFNIVARNSDANLSSIRCKHGSKELDNSNGALFVIYIYDHGIEYGCLFHG</sequence>
<dbReference type="AlphaFoldDB" id="A0A835J906"/>
<keyword evidence="1" id="KW-0812">Transmembrane</keyword>
<protein>
    <submittedName>
        <fullName evidence="2">Uncharacterized protein</fullName>
    </submittedName>
</protein>
<keyword evidence="1" id="KW-0472">Membrane</keyword>
<organism evidence="2 3">
    <name type="scientific">Salix dunnii</name>
    <dbReference type="NCBI Taxonomy" id="1413687"/>
    <lineage>
        <taxon>Eukaryota</taxon>
        <taxon>Viridiplantae</taxon>
        <taxon>Streptophyta</taxon>
        <taxon>Embryophyta</taxon>
        <taxon>Tracheophyta</taxon>
        <taxon>Spermatophyta</taxon>
        <taxon>Magnoliopsida</taxon>
        <taxon>eudicotyledons</taxon>
        <taxon>Gunneridae</taxon>
        <taxon>Pentapetalae</taxon>
        <taxon>rosids</taxon>
        <taxon>fabids</taxon>
        <taxon>Malpighiales</taxon>
        <taxon>Salicaceae</taxon>
        <taxon>Saliceae</taxon>
        <taxon>Salix</taxon>
    </lineage>
</organism>
<dbReference type="EMBL" id="JADGMS010000016">
    <property type="protein sequence ID" value="KAF9665850.1"/>
    <property type="molecule type" value="Genomic_DNA"/>
</dbReference>
<evidence type="ECO:0000313" key="2">
    <source>
        <dbReference type="EMBL" id="KAF9665850.1"/>
    </source>
</evidence>
<dbReference type="Proteomes" id="UP000657918">
    <property type="component" value="Chromosome 16"/>
</dbReference>
<evidence type="ECO:0000256" key="1">
    <source>
        <dbReference type="SAM" id="Phobius"/>
    </source>
</evidence>